<dbReference type="SUPFAM" id="SSF52540">
    <property type="entry name" value="P-loop containing nucleoside triphosphate hydrolases"/>
    <property type="match status" value="1"/>
</dbReference>
<evidence type="ECO:0000259" key="3">
    <source>
        <dbReference type="Pfam" id="PF00685"/>
    </source>
</evidence>
<feature type="region of interest" description="Disordered" evidence="1">
    <location>
        <begin position="86"/>
        <end position="113"/>
    </location>
</feature>
<dbReference type="EMBL" id="JALLBG020000147">
    <property type="protein sequence ID" value="KAL3761741.1"/>
    <property type="molecule type" value="Genomic_DNA"/>
</dbReference>
<keyword evidence="2" id="KW-0812">Transmembrane</keyword>
<evidence type="ECO:0000313" key="5">
    <source>
        <dbReference type="Proteomes" id="UP001530293"/>
    </source>
</evidence>
<sequence length="464" mass="52996">MQVKSLSSATSLCQCRRRRRRRRRHHLIASLCPFVSITVTLACTAAFAAGSTALLCVLFLSGELSYGNLRPLLEIQQPYYPTSDGTVGQHWAPRSRGRVMRSTPTRDDDVNGPRIIENSLSAATTSSIDEGVVSSTWPTGVVWLMSFPNSGTSYTLHAIRELTNTTTATNYGLEGEIRDEESVPVFPGDSGLNGPYLELLPGRTTTLPKLILTKTHCGGYNTILDPTKYIISSRTFLRWCLTGKRGVYSSSRSSSFGATPSIESQPVHYHKDVVKRVVHLIRNPLDNVVARFHNERNKFVRMQDEEWLKEYPNNKRGFRKWCREIDDDSNALAESPWIDQDLVNAFDGVPCRAEFFRYIQWHNHAFTVTQLDLGVPSMVLHYEDYSTRYGEVTRELMNFLELKPVDVAEDLPEFIPHKVYSHYYYSKEQTRAIASLVKEYSMKTTWQYLERYFDEKEDVVLQTS</sequence>
<dbReference type="Pfam" id="PF00685">
    <property type="entry name" value="Sulfotransfer_1"/>
    <property type="match status" value="1"/>
</dbReference>
<reference evidence="4 5" key="1">
    <citation type="submission" date="2024-10" db="EMBL/GenBank/DDBJ databases">
        <title>Updated reference genomes for cyclostephanoid diatoms.</title>
        <authorList>
            <person name="Roberts W.R."/>
            <person name="Alverson A.J."/>
        </authorList>
    </citation>
    <scope>NUCLEOTIDE SEQUENCE [LARGE SCALE GENOMIC DNA]</scope>
    <source>
        <strain evidence="4 5">AJA232-27</strain>
    </source>
</reference>
<evidence type="ECO:0000313" key="4">
    <source>
        <dbReference type="EMBL" id="KAL3761741.1"/>
    </source>
</evidence>
<keyword evidence="2" id="KW-0472">Membrane</keyword>
<dbReference type="AlphaFoldDB" id="A0ABD3MG14"/>
<organism evidence="4 5">
    <name type="scientific">Discostella pseudostelligera</name>
    <dbReference type="NCBI Taxonomy" id="259834"/>
    <lineage>
        <taxon>Eukaryota</taxon>
        <taxon>Sar</taxon>
        <taxon>Stramenopiles</taxon>
        <taxon>Ochrophyta</taxon>
        <taxon>Bacillariophyta</taxon>
        <taxon>Coscinodiscophyceae</taxon>
        <taxon>Thalassiosirophycidae</taxon>
        <taxon>Stephanodiscales</taxon>
        <taxon>Stephanodiscaceae</taxon>
        <taxon>Discostella</taxon>
    </lineage>
</organism>
<feature type="transmembrane region" description="Helical" evidence="2">
    <location>
        <begin position="27"/>
        <end position="60"/>
    </location>
</feature>
<protein>
    <recommendedName>
        <fullName evidence="3">Sulfotransferase domain-containing protein</fullName>
    </recommendedName>
</protein>
<dbReference type="Proteomes" id="UP001530293">
    <property type="component" value="Unassembled WGS sequence"/>
</dbReference>
<evidence type="ECO:0000256" key="2">
    <source>
        <dbReference type="SAM" id="Phobius"/>
    </source>
</evidence>
<dbReference type="InterPro" id="IPR027417">
    <property type="entry name" value="P-loop_NTPase"/>
</dbReference>
<proteinExistence type="predicted"/>
<gene>
    <name evidence="4" type="ORF">ACHAWU_001257</name>
</gene>
<comment type="caution">
    <text evidence="4">The sequence shown here is derived from an EMBL/GenBank/DDBJ whole genome shotgun (WGS) entry which is preliminary data.</text>
</comment>
<name>A0ABD3MG14_9STRA</name>
<keyword evidence="5" id="KW-1185">Reference proteome</keyword>
<accession>A0ABD3MG14</accession>
<evidence type="ECO:0000256" key="1">
    <source>
        <dbReference type="SAM" id="MobiDB-lite"/>
    </source>
</evidence>
<keyword evidence="2" id="KW-1133">Transmembrane helix</keyword>
<feature type="domain" description="Sulfotransferase" evidence="3">
    <location>
        <begin position="142"/>
        <end position="404"/>
    </location>
</feature>
<dbReference type="InterPro" id="IPR000863">
    <property type="entry name" value="Sulfotransferase_dom"/>
</dbReference>
<dbReference type="Gene3D" id="3.40.50.300">
    <property type="entry name" value="P-loop containing nucleotide triphosphate hydrolases"/>
    <property type="match status" value="1"/>
</dbReference>